<evidence type="ECO:0000313" key="2">
    <source>
        <dbReference type="Proteomes" id="UP000095185"/>
    </source>
</evidence>
<dbReference type="KEGG" id="clz:BIU88_10135"/>
<dbReference type="EMBL" id="CP017305">
    <property type="protein sequence ID" value="AOS84458.1"/>
    <property type="molecule type" value="Genomic_DNA"/>
</dbReference>
<dbReference type="OrthoDB" id="5797254at2"/>
<gene>
    <name evidence="1" type="ORF">BIU88_10135</name>
</gene>
<dbReference type="RefSeq" id="WP_069810650.1">
    <property type="nucleotide sequence ID" value="NZ_CP017305.1"/>
</dbReference>
<protein>
    <submittedName>
        <fullName evidence="1">Uncharacterized protein</fullName>
    </submittedName>
</protein>
<dbReference type="Proteomes" id="UP000095185">
    <property type="component" value="Chromosome"/>
</dbReference>
<keyword evidence="2" id="KW-1185">Reference proteome</keyword>
<evidence type="ECO:0000313" key="1">
    <source>
        <dbReference type="EMBL" id="AOS84458.1"/>
    </source>
</evidence>
<accession>A0A1D8D8B7</accession>
<reference evidence="1" key="1">
    <citation type="submission" date="2016-09" db="EMBL/GenBank/DDBJ databases">
        <title>Genome sequence of Chlorobaculum limnaeum.</title>
        <authorList>
            <person name="Liu Z."/>
            <person name="Tank M."/>
            <person name="Bryant D.A."/>
        </authorList>
    </citation>
    <scope>NUCLEOTIDE SEQUENCE [LARGE SCALE GENOMIC DNA]</scope>
    <source>
        <strain evidence="1">DSM 1677</strain>
    </source>
</reference>
<dbReference type="STRING" id="274537.BIU88_10135"/>
<proteinExistence type="predicted"/>
<name>A0A1D8D8B7_CHLLM</name>
<sequence>MGEYSVAVQLDNEKEEGYMQKVIDDIDAAWEQEILDRILAVEGGTAEDIDYDEAMKMILADKSVTTK</sequence>
<organism evidence="1 2">
    <name type="scientific">Chlorobaculum limnaeum</name>
    <dbReference type="NCBI Taxonomy" id="274537"/>
    <lineage>
        <taxon>Bacteria</taxon>
        <taxon>Pseudomonadati</taxon>
        <taxon>Chlorobiota</taxon>
        <taxon>Chlorobiia</taxon>
        <taxon>Chlorobiales</taxon>
        <taxon>Chlorobiaceae</taxon>
        <taxon>Chlorobaculum</taxon>
    </lineage>
</organism>
<dbReference type="AlphaFoldDB" id="A0A1D8D8B7"/>